<dbReference type="InterPro" id="IPR001647">
    <property type="entry name" value="HTH_TetR"/>
</dbReference>
<protein>
    <submittedName>
        <fullName evidence="4">Transcriptional regulator, TetR family</fullName>
    </submittedName>
</protein>
<dbReference type="RefSeq" id="WP_091502716.1">
    <property type="nucleotide sequence ID" value="NZ_FOLI01000005.1"/>
</dbReference>
<organism evidence="4 5">
    <name type="scientific">Fructobacillus durionis</name>
    <dbReference type="NCBI Taxonomy" id="283737"/>
    <lineage>
        <taxon>Bacteria</taxon>
        <taxon>Bacillati</taxon>
        <taxon>Bacillota</taxon>
        <taxon>Bacilli</taxon>
        <taxon>Lactobacillales</taxon>
        <taxon>Lactobacillaceae</taxon>
        <taxon>Fructobacillus</taxon>
    </lineage>
</organism>
<dbReference type="SUPFAM" id="SSF46689">
    <property type="entry name" value="Homeodomain-like"/>
    <property type="match status" value="1"/>
</dbReference>
<keyword evidence="1 2" id="KW-0238">DNA-binding</keyword>
<dbReference type="OrthoDB" id="9810250at2"/>
<dbReference type="InterPro" id="IPR009057">
    <property type="entry name" value="Homeodomain-like_sf"/>
</dbReference>
<feature type="domain" description="HTH tetR-type" evidence="3">
    <location>
        <begin position="9"/>
        <end position="69"/>
    </location>
</feature>
<sequence>MNYGQQENARVKEQIVKGLFTELKTKPFSEIRIASLIKTAGVGRTSYYRNFDSKEEIVDYYLSELVQVRRSSQSIPTWTRSSVADNLEDIFSFFLSQKERFLLLFKSGLSSYVFDYFRNIPKNNPQEGQQHLPNHNPYLLAFFTGALPSVLFEWLKRDSPESPKEMAVMLTKMLPPEIFVDEK</sequence>
<dbReference type="Gene3D" id="1.10.357.10">
    <property type="entry name" value="Tetracycline Repressor, domain 2"/>
    <property type="match status" value="1"/>
</dbReference>
<evidence type="ECO:0000313" key="4">
    <source>
        <dbReference type="EMBL" id="SFC10279.1"/>
    </source>
</evidence>
<dbReference type="GO" id="GO:0003677">
    <property type="term" value="F:DNA binding"/>
    <property type="evidence" value="ECO:0007669"/>
    <property type="project" value="UniProtKB-UniRule"/>
</dbReference>
<evidence type="ECO:0000256" key="1">
    <source>
        <dbReference type="ARBA" id="ARBA00023125"/>
    </source>
</evidence>
<dbReference type="EMBL" id="FOLI01000005">
    <property type="protein sequence ID" value="SFC10279.1"/>
    <property type="molecule type" value="Genomic_DNA"/>
</dbReference>
<name>A0A1I1GEV1_9LACO</name>
<evidence type="ECO:0000259" key="3">
    <source>
        <dbReference type="PROSITE" id="PS50977"/>
    </source>
</evidence>
<dbReference type="Proteomes" id="UP000199376">
    <property type="component" value="Unassembled WGS sequence"/>
</dbReference>
<evidence type="ECO:0000256" key="2">
    <source>
        <dbReference type="PROSITE-ProRule" id="PRU00335"/>
    </source>
</evidence>
<feature type="DNA-binding region" description="H-T-H motif" evidence="2">
    <location>
        <begin position="32"/>
        <end position="51"/>
    </location>
</feature>
<keyword evidence="5" id="KW-1185">Reference proteome</keyword>
<evidence type="ECO:0000313" key="5">
    <source>
        <dbReference type="Proteomes" id="UP000199376"/>
    </source>
</evidence>
<dbReference type="PROSITE" id="PS50977">
    <property type="entry name" value="HTH_TETR_2"/>
    <property type="match status" value="1"/>
</dbReference>
<dbReference type="STRING" id="283737.SAMN05660453_1062"/>
<dbReference type="AlphaFoldDB" id="A0A1I1GEV1"/>
<reference evidence="4 5" key="1">
    <citation type="submission" date="2016-10" db="EMBL/GenBank/DDBJ databases">
        <authorList>
            <person name="de Groot N.N."/>
        </authorList>
    </citation>
    <scope>NUCLEOTIDE SEQUENCE [LARGE SCALE GENOMIC DNA]</scope>
    <source>
        <strain evidence="4 5">DSM 19113</strain>
    </source>
</reference>
<proteinExistence type="predicted"/>
<dbReference type="Pfam" id="PF14278">
    <property type="entry name" value="TetR_C_8"/>
    <property type="match status" value="1"/>
</dbReference>
<dbReference type="InterPro" id="IPR039532">
    <property type="entry name" value="TetR_C_Firmicutes"/>
</dbReference>
<gene>
    <name evidence="4" type="ORF">SAMN05660453_1062</name>
</gene>
<accession>A0A1I1GEV1</accession>